<proteinExistence type="predicted"/>
<dbReference type="EMBL" id="JAVDYF010000001">
    <property type="protein sequence ID" value="MDR7355365.1"/>
    <property type="molecule type" value="Genomic_DNA"/>
</dbReference>
<evidence type="ECO:0000313" key="4">
    <source>
        <dbReference type="Proteomes" id="UP001183619"/>
    </source>
</evidence>
<dbReference type="GO" id="GO:0016853">
    <property type="term" value="F:isomerase activity"/>
    <property type="evidence" value="ECO:0007669"/>
    <property type="project" value="UniProtKB-KW"/>
</dbReference>
<dbReference type="InterPro" id="IPR009061">
    <property type="entry name" value="DNA-bd_dom_put_sf"/>
</dbReference>
<gene>
    <name evidence="3" type="ORF">J2S37_001903</name>
</gene>
<dbReference type="RefSeq" id="WP_277105481.1">
    <property type="nucleotide sequence ID" value="NZ_BAAAJS010000078.1"/>
</dbReference>
<keyword evidence="3" id="KW-0413">Isomerase</keyword>
<feature type="domain" description="HTH merR-type" evidence="2">
    <location>
        <begin position="1"/>
        <end position="71"/>
    </location>
</feature>
<evidence type="ECO:0000259" key="2">
    <source>
        <dbReference type="PROSITE" id="PS50937"/>
    </source>
</evidence>
<dbReference type="Pfam" id="PF13411">
    <property type="entry name" value="MerR_1"/>
    <property type="match status" value="1"/>
</dbReference>
<dbReference type="PROSITE" id="PS50937">
    <property type="entry name" value="HTH_MERR_2"/>
    <property type="match status" value="1"/>
</dbReference>
<dbReference type="PRINTS" id="PR00040">
    <property type="entry name" value="HTHMERR"/>
</dbReference>
<dbReference type="Gene3D" id="1.10.1660.10">
    <property type="match status" value="1"/>
</dbReference>
<dbReference type="GO" id="GO:0003677">
    <property type="term" value="F:DNA binding"/>
    <property type="evidence" value="ECO:0007669"/>
    <property type="project" value="UniProtKB-KW"/>
</dbReference>
<organism evidence="3 4">
    <name type="scientific">Corynebacterium felinum</name>
    <dbReference type="NCBI Taxonomy" id="131318"/>
    <lineage>
        <taxon>Bacteria</taxon>
        <taxon>Bacillati</taxon>
        <taxon>Actinomycetota</taxon>
        <taxon>Actinomycetes</taxon>
        <taxon>Mycobacteriales</taxon>
        <taxon>Corynebacteriaceae</taxon>
        <taxon>Corynebacterium</taxon>
    </lineage>
</organism>
<reference evidence="3 4" key="1">
    <citation type="submission" date="2023-07" db="EMBL/GenBank/DDBJ databases">
        <title>Sequencing the genomes of 1000 actinobacteria strains.</title>
        <authorList>
            <person name="Klenk H.-P."/>
        </authorList>
    </citation>
    <scope>NUCLEOTIDE SEQUENCE [LARGE SCALE GENOMIC DNA]</scope>
    <source>
        <strain evidence="3 4">DSM 44508</strain>
    </source>
</reference>
<protein>
    <submittedName>
        <fullName evidence="3">DNA-binding transcriptional MerR regulator</fullName>
    </submittedName>
</protein>
<evidence type="ECO:0000313" key="3">
    <source>
        <dbReference type="EMBL" id="MDR7355365.1"/>
    </source>
</evidence>
<dbReference type="PANTHER" id="PTHR30204">
    <property type="entry name" value="REDOX-CYCLING DRUG-SENSING TRANSCRIPTIONAL ACTIVATOR SOXR"/>
    <property type="match status" value="1"/>
</dbReference>
<dbReference type="CDD" id="cd00592">
    <property type="entry name" value="HTH_MerR-like"/>
    <property type="match status" value="1"/>
</dbReference>
<dbReference type="SUPFAM" id="SSF46955">
    <property type="entry name" value="Putative DNA-binding domain"/>
    <property type="match status" value="1"/>
</dbReference>
<accession>A0ABU2B9U1</accession>
<dbReference type="SMART" id="SM00422">
    <property type="entry name" value="HTH_MERR"/>
    <property type="match status" value="1"/>
</dbReference>
<name>A0ABU2B9U1_9CORY</name>
<evidence type="ECO:0000256" key="1">
    <source>
        <dbReference type="ARBA" id="ARBA00023125"/>
    </source>
</evidence>
<keyword evidence="1 3" id="KW-0238">DNA-binding</keyword>
<dbReference type="PANTHER" id="PTHR30204:SF93">
    <property type="entry name" value="HTH MERR-TYPE DOMAIN-CONTAINING PROTEIN"/>
    <property type="match status" value="1"/>
</dbReference>
<dbReference type="Proteomes" id="UP001183619">
    <property type="component" value="Unassembled WGS sequence"/>
</dbReference>
<dbReference type="InterPro" id="IPR047057">
    <property type="entry name" value="MerR_fam"/>
</dbReference>
<dbReference type="InterPro" id="IPR000551">
    <property type="entry name" value="MerR-type_HTH_dom"/>
</dbReference>
<comment type="caution">
    <text evidence="3">The sequence shown here is derived from an EMBL/GenBank/DDBJ whole genome shotgun (WGS) entry which is preliminary data.</text>
</comment>
<sequence>MRISELARAAHCTVRTIRHYHHKGVLDEPPRDSNGYRNYGIADLAELLRIRALVQAGVPLSLVTSDTALDQARELIQSRIQQLVQQQKFLERLSSHTVGIPSDVRESLRALITDEHLYDQEITALEVMALSGMTTPATWQVLRENLAHPQIQQSTTRFLQAWATLMQEPSVDIDQMVEEFRVAYEQGWMRGVAETLVEGSVDISLPDMQLEPRVEQVLSQFLGQWQ</sequence>
<keyword evidence="4" id="KW-1185">Reference proteome</keyword>